<feature type="non-terminal residue" evidence="1">
    <location>
        <position position="20"/>
    </location>
</feature>
<gene>
    <name evidence="1" type="ORF">AVDCRST_MAG93-2636</name>
</gene>
<evidence type="ECO:0000313" key="1">
    <source>
        <dbReference type="EMBL" id="CAA9270957.1"/>
    </source>
</evidence>
<reference evidence="1" key="1">
    <citation type="submission" date="2020-02" db="EMBL/GenBank/DDBJ databases">
        <authorList>
            <person name="Meier V. D."/>
        </authorList>
    </citation>
    <scope>NUCLEOTIDE SEQUENCE</scope>
    <source>
        <strain evidence="1">AVDCRST_MAG93</strain>
    </source>
</reference>
<dbReference type="AlphaFoldDB" id="A0A6J4J7C6"/>
<proteinExistence type="predicted"/>
<organism evidence="1">
    <name type="scientific">uncultured Chloroflexia bacterium</name>
    <dbReference type="NCBI Taxonomy" id="1672391"/>
    <lineage>
        <taxon>Bacteria</taxon>
        <taxon>Bacillati</taxon>
        <taxon>Chloroflexota</taxon>
        <taxon>Chloroflexia</taxon>
        <taxon>environmental samples</taxon>
    </lineage>
</organism>
<dbReference type="EMBL" id="CADCTR010000902">
    <property type="protein sequence ID" value="CAA9270957.1"/>
    <property type="molecule type" value="Genomic_DNA"/>
</dbReference>
<name>A0A6J4J7C6_9CHLR</name>
<protein>
    <submittedName>
        <fullName evidence="1">Uncharacterized protein</fullName>
    </submittedName>
</protein>
<sequence>MGLLLRLLSTGAVGAIDVWV</sequence>
<accession>A0A6J4J7C6</accession>